<sequence length="467" mass="47635">MRELLRFAALTRALWLGDLTRSITGSHLVTRMLELAIAGLATTWPVVSLVTVQPGGEHVPPELLLNLLDDAVKGSGLVSAALTCVFTILLPVSRALETMLCAVPLSRTTRAIGPLLPLLIGATVGGPVVMSPLIAPAVRLGTPSHAVAAVLLSGTSAVAAALLTVSCIRSIRWIGSCTGLADPLAESLGAALSLTVGICIAIASPSAQAPWGGSGTAALTGRLTCWAAALAVGVLTTVATARLTRSHPSSVGVRVLSRRGRAFARGPAVLVDVLLWIRNPLAASTLLLIAMLVSAAALVERSGNALGEAVALPLLLGVPSALGLVHYGTDRTTSWRRSTVLPLHRDPWFVLRVAEGFVVASLAAMATMFLLVPRNADADVGLLSAFAVLAAGAGLLSGVLVPSDLELPGGAVVASVVAALLTGVPMQLLTRLLPDAAATATIGLMAAVTIVASCFVVQARRRRAVAA</sequence>
<feature type="transmembrane region" description="Helical" evidence="1">
    <location>
        <begin position="407"/>
        <end position="424"/>
    </location>
</feature>
<evidence type="ECO:0000256" key="1">
    <source>
        <dbReference type="SAM" id="Phobius"/>
    </source>
</evidence>
<comment type="caution">
    <text evidence="2">The sequence shown here is derived from an EMBL/GenBank/DDBJ whole genome shotgun (WGS) entry which is preliminary data.</text>
</comment>
<dbReference type="Proteomes" id="UP000072763">
    <property type="component" value="Unassembled WGS sequence"/>
</dbReference>
<keyword evidence="1" id="KW-1133">Transmembrane helix</keyword>
<proteinExistence type="predicted"/>
<feature type="transmembrane region" description="Helical" evidence="1">
    <location>
        <begin position="112"/>
        <end position="134"/>
    </location>
</feature>
<dbReference type="PATRIC" id="fig|465820.4.peg.1447"/>
<protein>
    <submittedName>
        <fullName evidence="2">Uncharacterized protein</fullName>
    </submittedName>
</protein>
<feature type="transmembrane region" description="Helical" evidence="1">
    <location>
        <begin position="349"/>
        <end position="373"/>
    </location>
</feature>
<evidence type="ECO:0000313" key="2">
    <source>
        <dbReference type="EMBL" id="KTR52255.1"/>
    </source>
</evidence>
<reference evidence="2 3" key="1">
    <citation type="journal article" date="2016" name="Front. Microbiol.">
        <title>Genomic Resource of Rice Seed Associated Bacteria.</title>
        <authorList>
            <person name="Midha S."/>
            <person name="Bansal K."/>
            <person name="Sharma S."/>
            <person name="Kumar N."/>
            <person name="Patil P.P."/>
            <person name="Chaudhry V."/>
            <person name="Patil P.B."/>
        </authorList>
    </citation>
    <scope>NUCLEOTIDE SEQUENCE [LARGE SCALE GENOMIC DNA]</scope>
    <source>
        <strain evidence="2 3">NS359</strain>
    </source>
</reference>
<dbReference type="EMBL" id="LDRC01000033">
    <property type="protein sequence ID" value="KTR52255.1"/>
    <property type="molecule type" value="Genomic_DNA"/>
</dbReference>
<accession>A0A147DRF7</accession>
<keyword evidence="1" id="KW-0472">Membrane</keyword>
<feature type="transmembrane region" description="Helical" evidence="1">
    <location>
        <begin position="311"/>
        <end position="329"/>
    </location>
</feature>
<dbReference type="AlphaFoldDB" id="A0A147DRF7"/>
<gene>
    <name evidence="2" type="ORF">NS359_06850</name>
</gene>
<name>A0A147DRF7_9MICO</name>
<feature type="transmembrane region" description="Helical" evidence="1">
    <location>
        <begin position="188"/>
        <end position="207"/>
    </location>
</feature>
<feature type="transmembrane region" description="Helical" evidence="1">
    <location>
        <begin position="380"/>
        <end position="401"/>
    </location>
</feature>
<feature type="transmembrane region" description="Helical" evidence="1">
    <location>
        <begin position="219"/>
        <end position="241"/>
    </location>
</feature>
<organism evidence="2 3">
    <name type="scientific">Curtobacterium oceanosedimentum</name>
    <dbReference type="NCBI Taxonomy" id="465820"/>
    <lineage>
        <taxon>Bacteria</taxon>
        <taxon>Bacillati</taxon>
        <taxon>Actinomycetota</taxon>
        <taxon>Actinomycetes</taxon>
        <taxon>Micrococcales</taxon>
        <taxon>Microbacteriaceae</taxon>
        <taxon>Curtobacterium</taxon>
    </lineage>
</organism>
<feature type="transmembrane region" description="Helical" evidence="1">
    <location>
        <begin position="436"/>
        <end position="459"/>
    </location>
</feature>
<feature type="transmembrane region" description="Helical" evidence="1">
    <location>
        <begin position="32"/>
        <end position="52"/>
    </location>
</feature>
<dbReference type="OrthoDB" id="10018493at2"/>
<evidence type="ECO:0000313" key="3">
    <source>
        <dbReference type="Proteomes" id="UP000072763"/>
    </source>
</evidence>
<feature type="transmembrane region" description="Helical" evidence="1">
    <location>
        <begin position="146"/>
        <end position="168"/>
    </location>
</feature>
<feature type="transmembrane region" description="Helical" evidence="1">
    <location>
        <begin position="283"/>
        <end position="299"/>
    </location>
</feature>
<keyword evidence="1" id="KW-0812">Transmembrane</keyword>
<dbReference type="RefSeq" id="WP_058749523.1">
    <property type="nucleotide sequence ID" value="NZ_LDRC01000033.1"/>
</dbReference>
<feature type="transmembrane region" description="Helical" evidence="1">
    <location>
        <begin position="72"/>
        <end position="92"/>
    </location>
</feature>